<evidence type="ECO:0000256" key="2">
    <source>
        <dbReference type="ARBA" id="ARBA00022777"/>
    </source>
</evidence>
<dbReference type="InterPro" id="IPR011611">
    <property type="entry name" value="PfkB_dom"/>
</dbReference>
<comment type="caution">
    <text evidence="4">The sequence shown here is derived from an EMBL/GenBank/DDBJ whole genome shotgun (WGS) entry which is preliminary data.</text>
</comment>
<organism evidence="4 5">
    <name type="scientific">Sulfobacillus acidophilus</name>
    <dbReference type="NCBI Taxonomy" id="53633"/>
    <lineage>
        <taxon>Bacteria</taxon>
        <taxon>Bacillati</taxon>
        <taxon>Bacillota</taxon>
        <taxon>Clostridia</taxon>
        <taxon>Eubacteriales</taxon>
        <taxon>Clostridiales Family XVII. Incertae Sedis</taxon>
        <taxon>Sulfobacillus</taxon>
    </lineage>
</organism>
<name>A0A2T2WFT7_9FIRM</name>
<dbReference type="SUPFAM" id="SSF53613">
    <property type="entry name" value="Ribokinase-like"/>
    <property type="match status" value="1"/>
</dbReference>
<dbReference type="AlphaFoldDB" id="A0A2T2WFT7"/>
<accession>A0A2T2WFT7</accession>
<keyword evidence="2" id="KW-0418">Kinase</keyword>
<evidence type="ECO:0000256" key="1">
    <source>
        <dbReference type="ARBA" id="ARBA00022679"/>
    </source>
</evidence>
<proteinExistence type="predicted"/>
<dbReference type="PANTHER" id="PTHR10584">
    <property type="entry name" value="SUGAR KINASE"/>
    <property type="match status" value="1"/>
</dbReference>
<dbReference type="InterPro" id="IPR029056">
    <property type="entry name" value="Ribokinase-like"/>
</dbReference>
<protein>
    <recommendedName>
        <fullName evidence="3">Carbohydrate kinase PfkB domain-containing protein</fullName>
    </recommendedName>
</protein>
<dbReference type="EMBL" id="PXYV01000042">
    <property type="protein sequence ID" value="PSR21102.1"/>
    <property type="molecule type" value="Genomic_DNA"/>
</dbReference>
<evidence type="ECO:0000313" key="4">
    <source>
        <dbReference type="EMBL" id="PSR21102.1"/>
    </source>
</evidence>
<gene>
    <name evidence="4" type="ORF">C7B45_12110</name>
</gene>
<feature type="domain" description="Carbohydrate kinase PfkB" evidence="3">
    <location>
        <begin position="42"/>
        <end position="320"/>
    </location>
</feature>
<evidence type="ECO:0000313" key="5">
    <source>
        <dbReference type="Proteomes" id="UP000241848"/>
    </source>
</evidence>
<dbReference type="Proteomes" id="UP000241848">
    <property type="component" value="Unassembled WGS sequence"/>
</dbReference>
<dbReference type="PANTHER" id="PTHR10584:SF166">
    <property type="entry name" value="RIBOKINASE"/>
    <property type="match status" value="1"/>
</dbReference>
<reference evidence="4 5" key="1">
    <citation type="journal article" date="2014" name="BMC Genomics">
        <title>Comparison of environmental and isolate Sulfobacillus genomes reveals diverse carbon, sulfur, nitrogen, and hydrogen metabolisms.</title>
        <authorList>
            <person name="Justice N.B."/>
            <person name="Norman A."/>
            <person name="Brown C.T."/>
            <person name="Singh A."/>
            <person name="Thomas B.C."/>
            <person name="Banfield J.F."/>
        </authorList>
    </citation>
    <scope>NUCLEOTIDE SEQUENCE [LARGE SCALE GENOMIC DNA]</scope>
    <source>
        <strain evidence="4">AMDSBA3</strain>
    </source>
</reference>
<keyword evidence="1" id="KW-0808">Transferase</keyword>
<dbReference type="GO" id="GO:0016301">
    <property type="term" value="F:kinase activity"/>
    <property type="evidence" value="ECO:0007669"/>
    <property type="project" value="UniProtKB-KW"/>
</dbReference>
<dbReference type="Gene3D" id="3.40.1190.20">
    <property type="match status" value="1"/>
</dbReference>
<dbReference type="Pfam" id="PF00294">
    <property type="entry name" value="PfkB"/>
    <property type="match status" value="1"/>
</dbReference>
<sequence length="337" mass="36265">MRFYALRYSGVSGVAALSQNGRPKIEPKPCSGRSLPMPTKRALVVGPTFVDIVMAEMNRLPTPGEEIHVRQAAWAPGGYAISALALQQLGIETTLLTDIGTDELGAMLLSRLKSAGLNVNEVGASDRTNIAVSLNWSGDRSIISYTHPFSDPTRRVHELITHQIDLALLSARHPYARSIAAECFAQHVPIALSLSWHPEFLMSSALKQLFPYAHYLFANVPEALIVTEESNFLKALGSLAQMIPEVMVTRGAQGVVAMIEGEFFDVPAPPAIMVDATGAGDVFAATYLAAALRGIKPLNRLKYANRAAAHAIEAVGSITNDLNWPALQSQGLGREDA</sequence>
<evidence type="ECO:0000259" key="3">
    <source>
        <dbReference type="Pfam" id="PF00294"/>
    </source>
</evidence>